<proteinExistence type="predicted"/>
<reference evidence="1" key="2">
    <citation type="journal article" date="2015" name="Data Brief">
        <title>Shoot transcriptome of the giant reed, Arundo donax.</title>
        <authorList>
            <person name="Barrero R.A."/>
            <person name="Guerrero F.D."/>
            <person name="Moolhuijzen P."/>
            <person name="Goolsby J.A."/>
            <person name="Tidwell J."/>
            <person name="Bellgard S.E."/>
            <person name="Bellgard M.I."/>
        </authorList>
    </citation>
    <scope>NUCLEOTIDE SEQUENCE</scope>
    <source>
        <tissue evidence="1">Shoot tissue taken approximately 20 cm above the soil surface</tissue>
    </source>
</reference>
<name>A0A0A9GKW9_ARUDO</name>
<dbReference type="EMBL" id="GBRH01173837">
    <property type="protein sequence ID" value="JAE24059.1"/>
    <property type="molecule type" value="Transcribed_RNA"/>
</dbReference>
<sequence length="35" mass="3844">MISAVCRLGAFLIKTAVMLLPFPFLKKSVGIYSDI</sequence>
<protein>
    <submittedName>
        <fullName evidence="1">Uncharacterized protein</fullName>
    </submittedName>
</protein>
<reference evidence="1" key="1">
    <citation type="submission" date="2014-09" db="EMBL/GenBank/DDBJ databases">
        <authorList>
            <person name="Magalhaes I.L.F."/>
            <person name="Oliveira U."/>
            <person name="Santos F.R."/>
            <person name="Vidigal T.H.D.A."/>
            <person name="Brescovit A.D."/>
            <person name="Santos A.J."/>
        </authorList>
    </citation>
    <scope>NUCLEOTIDE SEQUENCE</scope>
    <source>
        <tissue evidence="1">Shoot tissue taken approximately 20 cm above the soil surface</tissue>
    </source>
</reference>
<accession>A0A0A9GKW9</accession>
<dbReference type="AlphaFoldDB" id="A0A0A9GKW9"/>
<organism evidence="1">
    <name type="scientific">Arundo donax</name>
    <name type="common">Giant reed</name>
    <name type="synonym">Donax arundinaceus</name>
    <dbReference type="NCBI Taxonomy" id="35708"/>
    <lineage>
        <taxon>Eukaryota</taxon>
        <taxon>Viridiplantae</taxon>
        <taxon>Streptophyta</taxon>
        <taxon>Embryophyta</taxon>
        <taxon>Tracheophyta</taxon>
        <taxon>Spermatophyta</taxon>
        <taxon>Magnoliopsida</taxon>
        <taxon>Liliopsida</taxon>
        <taxon>Poales</taxon>
        <taxon>Poaceae</taxon>
        <taxon>PACMAD clade</taxon>
        <taxon>Arundinoideae</taxon>
        <taxon>Arundineae</taxon>
        <taxon>Arundo</taxon>
    </lineage>
</organism>
<evidence type="ECO:0000313" key="1">
    <source>
        <dbReference type="EMBL" id="JAE24059.1"/>
    </source>
</evidence>